<dbReference type="PROSITE" id="PS00893">
    <property type="entry name" value="NUDIX_BOX"/>
    <property type="match status" value="1"/>
</dbReference>
<dbReference type="InterPro" id="IPR020084">
    <property type="entry name" value="NUDIX_hydrolase_CS"/>
</dbReference>
<dbReference type="InterPro" id="IPR000086">
    <property type="entry name" value="NUDIX_hydrolase_dom"/>
</dbReference>
<dbReference type="SUPFAM" id="SSF55811">
    <property type="entry name" value="Nudix"/>
    <property type="match status" value="1"/>
</dbReference>
<keyword evidence="2 3" id="KW-0378">Hydrolase</keyword>
<organism evidence="5 6">
    <name type="scientific">Peribacillus simplex</name>
    <dbReference type="NCBI Taxonomy" id="1478"/>
    <lineage>
        <taxon>Bacteria</taxon>
        <taxon>Bacillati</taxon>
        <taxon>Bacillota</taxon>
        <taxon>Bacilli</taxon>
        <taxon>Bacillales</taxon>
        <taxon>Bacillaceae</taxon>
        <taxon>Peribacillus</taxon>
    </lineage>
</organism>
<dbReference type="InterPro" id="IPR020476">
    <property type="entry name" value="Nudix_hydrolase"/>
</dbReference>
<dbReference type="Proteomes" id="UP000064189">
    <property type="component" value="Unassembled WGS sequence"/>
</dbReference>
<comment type="cofactor">
    <cofactor evidence="1">
        <name>Mg(2+)</name>
        <dbReference type="ChEBI" id="CHEBI:18420"/>
    </cofactor>
</comment>
<evidence type="ECO:0000256" key="3">
    <source>
        <dbReference type="RuleBase" id="RU003476"/>
    </source>
</evidence>
<comment type="caution">
    <text evidence="5">The sequence shown here is derived from an EMBL/GenBank/DDBJ whole genome shotgun (WGS) entry which is preliminary data.</text>
</comment>
<reference evidence="5 6" key="1">
    <citation type="submission" date="2015-11" db="EMBL/GenBank/DDBJ databases">
        <title>Genome Sequence of Bacillus simplex strain VanAntwerpen2.</title>
        <authorList>
            <person name="Couger M.B."/>
        </authorList>
    </citation>
    <scope>NUCLEOTIDE SEQUENCE [LARGE SCALE GENOMIC DNA]</scope>
    <source>
        <strain evidence="5 6">VanAntwerpen02</strain>
    </source>
</reference>
<gene>
    <name evidence="5" type="ORF">AS888_04195</name>
</gene>
<evidence type="ECO:0000259" key="4">
    <source>
        <dbReference type="PROSITE" id="PS51462"/>
    </source>
</evidence>
<evidence type="ECO:0000313" key="5">
    <source>
        <dbReference type="EMBL" id="KWW21718.1"/>
    </source>
</evidence>
<accession>A0A109N1F6</accession>
<dbReference type="Pfam" id="PF00293">
    <property type="entry name" value="NUDIX"/>
    <property type="match status" value="1"/>
</dbReference>
<dbReference type="InterPro" id="IPR015797">
    <property type="entry name" value="NUDIX_hydrolase-like_dom_sf"/>
</dbReference>
<keyword evidence="6" id="KW-1185">Reference proteome</keyword>
<proteinExistence type="inferred from homology"/>
<evidence type="ECO:0000256" key="2">
    <source>
        <dbReference type="ARBA" id="ARBA00022801"/>
    </source>
</evidence>
<dbReference type="PROSITE" id="PS51462">
    <property type="entry name" value="NUDIX"/>
    <property type="match status" value="1"/>
</dbReference>
<name>A0A109N1F6_9BACI</name>
<evidence type="ECO:0000256" key="1">
    <source>
        <dbReference type="ARBA" id="ARBA00001946"/>
    </source>
</evidence>
<dbReference type="CDD" id="cd04669">
    <property type="entry name" value="NUDIX_Hydrolase"/>
    <property type="match status" value="1"/>
</dbReference>
<dbReference type="AlphaFoldDB" id="A0A109N1F6"/>
<evidence type="ECO:0000313" key="6">
    <source>
        <dbReference type="Proteomes" id="UP000064189"/>
    </source>
</evidence>
<protein>
    <submittedName>
        <fullName evidence="5">DNA mismatch repair protein MutT</fullName>
    </submittedName>
</protein>
<dbReference type="Gene3D" id="3.90.79.10">
    <property type="entry name" value="Nucleoside Triphosphate Pyrophosphohydrolase"/>
    <property type="match status" value="1"/>
</dbReference>
<dbReference type="PANTHER" id="PTHR43046:SF14">
    <property type="entry name" value="MUTT_NUDIX FAMILY PROTEIN"/>
    <property type="match status" value="1"/>
</dbReference>
<dbReference type="PRINTS" id="PR00502">
    <property type="entry name" value="NUDIXFAMILY"/>
</dbReference>
<dbReference type="GO" id="GO:0016787">
    <property type="term" value="F:hydrolase activity"/>
    <property type="evidence" value="ECO:0007669"/>
    <property type="project" value="UniProtKB-KW"/>
</dbReference>
<dbReference type="EMBL" id="LNNH01000010">
    <property type="protein sequence ID" value="KWW21718.1"/>
    <property type="molecule type" value="Genomic_DNA"/>
</dbReference>
<comment type="similarity">
    <text evidence="3">Belongs to the Nudix hydrolase family.</text>
</comment>
<sequence>MRNRGSMILMEKDSVALIRRYREGTAYYVFPGGGIEKDETPQTAARREAFEELGLVVKVKECLSVIHYNGVHFFFLGDIEEGVLGKGKGEEYTEENGVRGTYQPLWVKLEDLSTLDVRPKEVAEKVQSLYRINSEKPTEKSV</sequence>
<dbReference type="PANTHER" id="PTHR43046">
    <property type="entry name" value="GDP-MANNOSE MANNOSYL HYDROLASE"/>
    <property type="match status" value="1"/>
</dbReference>
<feature type="domain" description="Nudix hydrolase" evidence="4">
    <location>
        <begin position="1"/>
        <end position="130"/>
    </location>
</feature>